<proteinExistence type="predicted"/>
<evidence type="ECO:0000313" key="2">
    <source>
        <dbReference type="EMBL" id="WNZ45254.1"/>
    </source>
</evidence>
<name>A0AA96WW00_LEPBY</name>
<protein>
    <submittedName>
        <fullName evidence="2">Uncharacterized protein</fullName>
    </submittedName>
</protein>
<feature type="transmembrane region" description="Helical" evidence="1">
    <location>
        <begin position="14"/>
        <end position="32"/>
    </location>
</feature>
<dbReference type="AlphaFoldDB" id="A0AA96WW00"/>
<organism evidence="2">
    <name type="scientific">Leptolyngbya boryana CZ1</name>
    <dbReference type="NCBI Taxonomy" id="3060204"/>
    <lineage>
        <taxon>Bacteria</taxon>
        <taxon>Bacillati</taxon>
        <taxon>Cyanobacteriota</taxon>
        <taxon>Cyanophyceae</taxon>
        <taxon>Leptolyngbyales</taxon>
        <taxon>Leptolyngbyaceae</taxon>
        <taxon>Leptolyngbya group</taxon>
        <taxon>Leptolyngbya</taxon>
    </lineage>
</organism>
<accession>A0AA96WW00</accession>
<reference evidence="2" key="1">
    <citation type="journal article" date="2023" name="Plants (Basel)">
        <title>Genomic Analysis of Leptolyngbya boryana CZ1 Reveals Efficient Carbon Fixation Modules.</title>
        <authorList>
            <person name="Bai X."/>
            <person name="Wang H."/>
            <person name="Cheng W."/>
            <person name="Wang J."/>
            <person name="Ma M."/>
            <person name="Hu H."/>
            <person name="Song Z."/>
            <person name="Ma H."/>
            <person name="Fan Y."/>
            <person name="Du C."/>
            <person name="Xu J."/>
        </authorList>
    </citation>
    <scope>NUCLEOTIDE SEQUENCE</scope>
    <source>
        <strain evidence="2">CZ1</strain>
    </source>
</reference>
<reference evidence="2" key="2">
    <citation type="submission" date="2023-07" db="EMBL/GenBank/DDBJ databases">
        <authorList>
            <person name="Bai X.-H."/>
            <person name="Wang H.-H."/>
            <person name="Wang J."/>
            <person name="Ma M.-Y."/>
            <person name="Hu H.-H."/>
            <person name="Song Z.-L."/>
            <person name="Ma H.-G."/>
            <person name="Fan Y."/>
            <person name="Du C.-Y."/>
            <person name="Xu J.-C."/>
        </authorList>
    </citation>
    <scope>NUCLEOTIDE SEQUENCE</scope>
    <source>
        <strain evidence="2">CZ1</strain>
    </source>
</reference>
<keyword evidence="1" id="KW-0812">Transmembrane</keyword>
<dbReference type="EMBL" id="CP130144">
    <property type="protein sequence ID" value="WNZ45254.1"/>
    <property type="molecule type" value="Genomic_DNA"/>
</dbReference>
<keyword evidence="1" id="KW-1133">Transmembrane helix</keyword>
<keyword evidence="1" id="KW-0472">Membrane</keyword>
<dbReference type="RefSeq" id="WP_316426977.1">
    <property type="nucleotide sequence ID" value="NZ_CP130144.1"/>
</dbReference>
<evidence type="ECO:0000256" key="1">
    <source>
        <dbReference type="SAM" id="Phobius"/>
    </source>
</evidence>
<gene>
    <name evidence="2" type="ORF">Q2T42_26045</name>
</gene>
<sequence>MNQSQPPFSPPRSWLRFMLLLKVAITVALLIAELNLSSCTRQNLVLVGTPLKWEDAVKIVPPELIHTVIQQTTSLSPEQQKVAPIKAARLGGKEDIVFLNFSQIPELCGELGCLIVAYYADRPHSPVWNSY</sequence>